<evidence type="ECO:0000259" key="1">
    <source>
        <dbReference type="Pfam" id="PF02108"/>
    </source>
</evidence>
<dbReference type="EMBL" id="VKKU01000002">
    <property type="protein sequence ID" value="TSB01540.1"/>
    <property type="molecule type" value="Genomic_DNA"/>
</dbReference>
<keyword evidence="2" id="KW-0966">Cell projection</keyword>
<organism evidence="2 3">
    <name type="scientific">Sphingorhabdus contaminans</name>
    <dbReference type="NCBI Taxonomy" id="1343899"/>
    <lineage>
        <taxon>Bacteria</taxon>
        <taxon>Pseudomonadati</taxon>
        <taxon>Pseudomonadota</taxon>
        <taxon>Alphaproteobacteria</taxon>
        <taxon>Sphingomonadales</taxon>
        <taxon>Sphingomonadaceae</taxon>
        <taxon>Sphingorhabdus</taxon>
    </lineage>
</organism>
<dbReference type="AlphaFoldDB" id="A0A553WA21"/>
<feature type="domain" description="Flagellar assembly protein FliH/Type III secretion system HrpE" evidence="1">
    <location>
        <begin position="60"/>
        <end position="168"/>
    </location>
</feature>
<name>A0A553WA21_9SPHN</name>
<keyword evidence="2" id="KW-0282">Flagellum</keyword>
<proteinExistence type="predicted"/>
<keyword evidence="3" id="KW-1185">Reference proteome</keyword>
<dbReference type="OrthoDB" id="7449114at2"/>
<gene>
    <name evidence="2" type="ORF">FOM92_10145</name>
</gene>
<dbReference type="Pfam" id="PF02108">
    <property type="entry name" value="FliH"/>
    <property type="match status" value="1"/>
</dbReference>
<reference evidence="2 3" key="1">
    <citation type="submission" date="2019-07" db="EMBL/GenBank/DDBJ databases">
        <authorList>
            <person name="Park M."/>
        </authorList>
    </citation>
    <scope>NUCLEOTIDE SEQUENCE [LARGE SCALE GENOMIC DNA]</scope>
    <source>
        <strain evidence="2 3">KCTC32445</strain>
    </source>
</reference>
<accession>A0A553WA21</accession>
<dbReference type="Proteomes" id="UP000320160">
    <property type="component" value="Unassembled WGS sequence"/>
</dbReference>
<evidence type="ECO:0000313" key="3">
    <source>
        <dbReference type="Proteomes" id="UP000320160"/>
    </source>
</evidence>
<comment type="caution">
    <text evidence="2">The sequence shown here is derived from an EMBL/GenBank/DDBJ whole genome shotgun (WGS) entry which is preliminary data.</text>
</comment>
<evidence type="ECO:0000313" key="2">
    <source>
        <dbReference type="EMBL" id="TSB01540.1"/>
    </source>
</evidence>
<keyword evidence="2" id="KW-0969">Cilium</keyword>
<sequence>MSDTPKRVSLLAATARGTGFRTSTICTAPPQAEPRPDEYARGLADGQQMAEAAFDAERTAFQKLLANAQAFQSEAGPELSLLLRETVVRLVGQITDGVVIDEDLLNRQIARAVEIITEADEARQILLHPDDAALVGKSVGKLAVHSDPTLSRATIRIECSQGWIEHGVALGIERLREALHCEGMAA</sequence>
<protein>
    <submittedName>
        <fullName evidence="2">Flagellar biosynthetic protein</fullName>
    </submittedName>
</protein>
<dbReference type="RefSeq" id="WP_143776758.1">
    <property type="nucleotide sequence ID" value="NZ_VKKU01000002.1"/>
</dbReference>
<dbReference type="InterPro" id="IPR018035">
    <property type="entry name" value="Flagellar_FliH/T3SS_HrpE"/>
</dbReference>